<dbReference type="InterPro" id="IPR013154">
    <property type="entry name" value="ADH-like_N"/>
</dbReference>
<dbReference type="SMART" id="SM00829">
    <property type="entry name" value="PKS_ER"/>
    <property type="match status" value="1"/>
</dbReference>
<evidence type="ECO:0000259" key="2">
    <source>
        <dbReference type="SMART" id="SM00829"/>
    </source>
</evidence>
<organism evidence="3 4">
    <name type="scientific">Spirosoma aureum</name>
    <dbReference type="NCBI Taxonomy" id="2692134"/>
    <lineage>
        <taxon>Bacteria</taxon>
        <taxon>Pseudomonadati</taxon>
        <taxon>Bacteroidota</taxon>
        <taxon>Cytophagia</taxon>
        <taxon>Cytophagales</taxon>
        <taxon>Cytophagaceae</taxon>
        <taxon>Spirosoma</taxon>
    </lineage>
</organism>
<dbReference type="InterPro" id="IPR002364">
    <property type="entry name" value="Quin_OxRdtase/zeta-crystal_CS"/>
</dbReference>
<evidence type="ECO:0000313" key="4">
    <source>
        <dbReference type="Proteomes" id="UP000501802"/>
    </source>
</evidence>
<dbReference type="InterPro" id="IPR011032">
    <property type="entry name" value="GroES-like_sf"/>
</dbReference>
<dbReference type="Pfam" id="PF13602">
    <property type="entry name" value="ADH_zinc_N_2"/>
    <property type="match status" value="1"/>
</dbReference>
<dbReference type="InterPro" id="IPR020843">
    <property type="entry name" value="ER"/>
</dbReference>
<dbReference type="Proteomes" id="UP000501802">
    <property type="component" value="Chromosome"/>
</dbReference>
<dbReference type="PROSITE" id="PS01162">
    <property type="entry name" value="QOR_ZETA_CRYSTAL"/>
    <property type="match status" value="1"/>
</dbReference>
<keyword evidence="1" id="KW-0560">Oxidoreductase</keyword>
<dbReference type="SUPFAM" id="SSF51735">
    <property type="entry name" value="NAD(P)-binding Rossmann-fold domains"/>
    <property type="match status" value="1"/>
</dbReference>
<dbReference type="CDD" id="cd05289">
    <property type="entry name" value="MDR_like_2"/>
    <property type="match status" value="1"/>
</dbReference>
<evidence type="ECO:0000313" key="3">
    <source>
        <dbReference type="EMBL" id="QIP12663.1"/>
    </source>
</evidence>
<dbReference type="EMBL" id="CP050063">
    <property type="protein sequence ID" value="QIP12663.1"/>
    <property type="molecule type" value="Genomic_DNA"/>
</dbReference>
<dbReference type="Pfam" id="PF08240">
    <property type="entry name" value="ADH_N"/>
    <property type="match status" value="1"/>
</dbReference>
<dbReference type="AlphaFoldDB" id="A0A6G9AKE1"/>
<dbReference type="SUPFAM" id="SSF50129">
    <property type="entry name" value="GroES-like"/>
    <property type="match status" value="1"/>
</dbReference>
<evidence type="ECO:0000256" key="1">
    <source>
        <dbReference type="ARBA" id="ARBA00023002"/>
    </source>
</evidence>
<feature type="domain" description="Enoyl reductase (ER)" evidence="2">
    <location>
        <begin position="10"/>
        <end position="312"/>
    </location>
</feature>
<protein>
    <submittedName>
        <fullName evidence="3">NADP-dependent oxidoreductase</fullName>
    </submittedName>
</protein>
<dbReference type="KEGG" id="spib:G8759_08515"/>
<accession>A0A6G9AKE1</accession>
<dbReference type="GO" id="GO:0008270">
    <property type="term" value="F:zinc ion binding"/>
    <property type="evidence" value="ECO:0007669"/>
    <property type="project" value="InterPro"/>
</dbReference>
<dbReference type="Gene3D" id="3.90.180.10">
    <property type="entry name" value="Medium-chain alcohol dehydrogenases, catalytic domain"/>
    <property type="match status" value="1"/>
</dbReference>
<dbReference type="PANTHER" id="PTHR11695:SF294">
    <property type="entry name" value="RETICULON-4-INTERACTING PROTEIN 1, MITOCHONDRIAL"/>
    <property type="match status" value="1"/>
</dbReference>
<sequence length="314" mass="33555">MKAVILKEPGGVDKLILADLPMPVLAPTDVLVQTKAISINPVDAFLRTSRQFPPWFTPKAGEPVILGWDISGIITEIGSDVTNFKPGDAVFGMVRFPGHGQAYAEYVSAPAAQLALKPDLVSHESAAAATLAALTAWQSLVNFVKIKPGDRVLIHAAAGGVGHYAVQLAKHLGAYVIGTSSAANRDFVLELGADEHIDYTSQKFDQVLTDIDFVLDPIGRDTFERSLNIIRPGGALVGIVGNKAVITEKTQAKGINGFRQGVMSNGDDMRQIADRMANGTLQSHVSDTFTFDQFPEAHTLVETGKTKGKLIVTV</sequence>
<proteinExistence type="predicted"/>
<reference evidence="3 4" key="1">
    <citation type="submission" date="2020-03" db="EMBL/GenBank/DDBJ databases">
        <authorList>
            <person name="Kim M.K."/>
        </authorList>
    </citation>
    <scope>NUCLEOTIDE SEQUENCE [LARGE SCALE GENOMIC DNA]</scope>
    <source>
        <strain evidence="3 4">BT328</strain>
    </source>
</reference>
<dbReference type="InterPro" id="IPR036291">
    <property type="entry name" value="NAD(P)-bd_dom_sf"/>
</dbReference>
<keyword evidence="4" id="KW-1185">Reference proteome</keyword>
<name>A0A6G9AKE1_9BACT</name>
<dbReference type="Gene3D" id="3.40.50.720">
    <property type="entry name" value="NAD(P)-binding Rossmann-like Domain"/>
    <property type="match status" value="1"/>
</dbReference>
<gene>
    <name evidence="3" type="ORF">G8759_08515</name>
</gene>
<dbReference type="PANTHER" id="PTHR11695">
    <property type="entry name" value="ALCOHOL DEHYDROGENASE RELATED"/>
    <property type="match status" value="1"/>
</dbReference>
<dbReference type="RefSeq" id="WP_167206984.1">
    <property type="nucleotide sequence ID" value="NZ_CP050063.1"/>
</dbReference>
<dbReference type="GO" id="GO:0016491">
    <property type="term" value="F:oxidoreductase activity"/>
    <property type="evidence" value="ECO:0007669"/>
    <property type="project" value="UniProtKB-KW"/>
</dbReference>
<dbReference type="InterPro" id="IPR050700">
    <property type="entry name" value="YIM1/Zinc_Alcohol_DH_Fams"/>
</dbReference>